<name>A0A813R637_9BILA</name>
<evidence type="ECO:0000256" key="3">
    <source>
        <dbReference type="ARBA" id="ARBA00023157"/>
    </source>
</evidence>
<gene>
    <name evidence="6" type="ORF">JYZ213_LOCUS3952</name>
    <name evidence="7" type="ORF">OXD698_LOCUS5027</name>
</gene>
<keyword evidence="3" id="KW-1015">Disulfide bond</keyword>
<dbReference type="GO" id="GO:0005576">
    <property type="term" value="C:extracellular region"/>
    <property type="evidence" value="ECO:0007669"/>
    <property type="project" value="UniProtKB-SubCell"/>
</dbReference>
<evidence type="ECO:0000313" key="7">
    <source>
        <dbReference type="EMBL" id="CAF3573375.1"/>
    </source>
</evidence>
<sequence length="101" mass="12168">MHYCQVESYNETIYLQNCSNNSISIKTTRCRGQCYSEDFLIYDWKYTPLHYRHKHHLHCCSPNRVKSFETQIICENKRLQTVKYRSAVRCECKLCSDRCSE</sequence>
<dbReference type="Gene3D" id="2.10.90.10">
    <property type="entry name" value="Cystine-knot cytokines"/>
    <property type="match status" value="1"/>
</dbReference>
<organism evidence="6 8">
    <name type="scientific">Adineta steineri</name>
    <dbReference type="NCBI Taxonomy" id="433720"/>
    <lineage>
        <taxon>Eukaryota</taxon>
        <taxon>Metazoa</taxon>
        <taxon>Spiralia</taxon>
        <taxon>Gnathifera</taxon>
        <taxon>Rotifera</taxon>
        <taxon>Eurotatoria</taxon>
        <taxon>Bdelloidea</taxon>
        <taxon>Adinetida</taxon>
        <taxon>Adinetidae</taxon>
        <taxon>Adineta</taxon>
    </lineage>
</organism>
<accession>A0A813R637</accession>
<dbReference type="InterPro" id="IPR029034">
    <property type="entry name" value="Cystine-knot_cytokine"/>
</dbReference>
<dbReference type="Pfam" id="PF00007">
    <property type="entry name" value="Cys_knot"/>
    <property type="match status" value="1"/>
</dbReference>
<comment type="caution">
    <text evidence="4">Lacks conserved residue(s) required for the propagation of feature annotation.</text>
</comment>
<dbReference type="InterPro" id="IPR006208">
    <property type="entry name" value="Glyco_hormone_CN"/>
</dbReference>
<dbReference type="EMBL" id="CAJNOG010000021">
    <property type="protein sequence ID" value="CAF0777026.1"/>
    <property type="molecule type" value="Genomic_DNA"/>
</dbReference>
<evidence type="ECO:0000259" key="5">
    <source>
        <dbReference type="PROSITE" id="PS01225"/>
    </source>
</evidence>
<dbReference type="InterPro" id="IPR006207">
    <property type="entry name" value="Cys_knot_C"/>
</dbReference>
<dbReference type="EMBL" id="CAJOAZ010000198">
    <property type="protein sequence ID" value="CAF3573375.1"/>
    <property type="molecule type" value="Genomic_DNA"/>
</dbReference>
<dbReference type="AlphaFoldDB" id="A0A813R637"/>
<dbReference type="SUPFAM" id="SSF57501">
    <property type="entry name" value="Cystine-knot cytokines"/>
    <property type="match status" value="1"/>
</dbReference>
<comment type="caution">
    <text evidence="6">The sequence shown here is derived from an EMBL/GenBank/DDBJ whole genome shotgun (WGS) entry which is preliminary data.</text>
</comment>
<evidence type="ECO:0000256" key="4">
    <source>
        <dbReference type="PROSITE-ProRule" id="PRU00039"/>
    </source>
</evidence>
<proteinExistence type="predicted"/>
<evidence type="ECO:0000256" key="2">
    <source>
        <dbReference type="ARBA" id="ARBA00022525"/>
    </source>
</evidence>
<comment type="subcellular location">
    <subcellularLocation>
        <location evidence="1">Secreted</location>
    </subcellularLocation>
</comment>
<evidence type="ECO:0000313" key="8">
    <source>
        <dbReference type="Proteomes" id="UP000663845"/>
    </source>
</evidence>
<dbReference type="Proteomes" id="UP000663844">
    <property type="component" value="Unassembled WGS sequence"/>
</dbReference>
<protein>
    <recommendedName>
        <fullName evidence="5">CTCK domain-containing protein</fullName>
    </recommendedName>
</protein>
<feature type="domain" description="CTCK" evidence="5">
    <location>
        <begin position="4"/>
        <end position="100"/>
    </location>
</feature>
<evidence type="ECO:0000256" key="1">
    <source>
        <dbReference type="ARBA" id="ARBA00004613"/>
    </source>
</evidence>
<evidence type="ECO:0000313" key="6">
    <source>
        <dbReference type="EMBL" id="CAF0777026.1"/>
    </source>
</evidence>
<dbReference type="PROSITE" id="PS01225">
    <property type="entry name" value="CTCK_2"/>
    <property type="match status" value="1"/>
</dbReference>
<dbReference type="Proteomes" id="UP000663845">
    <property type="component" value="Unassembled WGS sequence"/>
</dbReference>
<keyword evidence="2" id="KW-0964">Secreted</keyword>
<reference evidence="6" key="1">
    <citation type="submission" date="2021-02" db="EMBL/GenBank/DDBJ databases">
        <authorList>
            <person name="Nowell W R."/>
        </authorList>
    </citation>
    <scope>NUCLEOTIDE SEQUENCE</scope>
</reference>